<evidence type="ECO:0000313" key="12">
    <source>
        <dbReference type="Proteomes" id="UP000503278"/>
    </source>
</evidence>
<evidence type="ECO:0000256" key="6">
    <source>
        <dbReference type="ARBA" id="ARBA00023049"/>
    </source>
</evidence>
<evidence type="ECO:0000256" key="9">
    <source>
        <dbReference type="SAM" id="SignalP"/>
    </source>
</evidence>
<evidence type="ECO:0000256" key="4">
    <source>
        <dbReference type="ARBA" id="ARBA00022801"/>
    </source>
</evidence>
<dbReference type="CDD" id="cd06238">
    <property type="entry name" value="M14-like"/>
    <property type="match status" value="1"/>
</dbReference>
<name>A0A7L5E1C6_9SPHI</name>
<dbReference type="PROSITE" id="PS52035">
    <property type="entry name" value="PEPTIDASE_M14"/>
    <property type="match status" value="1"/>
</dbReference>
<dbReference type="SUPFAM" id="SSF52317">
    <property type="entry name" value="Class I glutamine amidotransferase-like"/>
    <property type="match status" value="1"/>
</dbReference>
<evidence type="ECO:0000256" key="3">
    <source>
        <dbReference type="ARBA" id="ARBA00022670"/>
    </source>
</evidence>
<keyword evidence="12" id="KW-1185">Reference proteome</keyword>
<proteinExistence type="inferred from homology"/>
<dbReference type="SUPFAM" id="SSF53187">
    <property type="entry name" value="Zn-dependent exopeptidases"/>
    <property type="match status" value="1"/>
</dbReference>
<keyword evidence="3" id="KW-0645">Protease</keyword>
<dbReference type="RefSeq" id="WP_169607555.1">
    <property type="nucleotide sequence ID" value="NZ_CP051682.1"/>
</dbReference>
<evidence type="ECO:0000259" key="10">
    <source>
        <dbReference type="PROSITE" id="PS52035"/>
    </source>
</evidence>
<dbReference type="Pfam" id="PF00246">
    <property type="entry name" value="Peptidase_M14"/>
    <property type="match status" value="1"/>
</dbReference>
<evidence type="ECO:0000256" key="7">
    <source>
        <dbReference type="PROSITE-ProRule" id="PRU01379"/>
    </source>
</evidence>
<dbReference type="EMBL" id="CP051682">
    <property type="protein sequence ID" value="QJD96308.1"/>
    <property type="molecule type" value="Genomic_DNA"/>
</dbReference>
<accession>A0A7L5E1C6</accession>
<dbReference type="GO" id="GO:0006508">
    <property type="term" value="P:proteolysis"/>
    <property type="evidence" value="ECO:0007669"/>
    <property type="project" value="UniProtKB-KW"/>
</dbReference>
<evidence type="ECO:0000256" key="8">
    <source>
        <dbReference type="SAM" id="MobiDB-lite"/>
    </source>
</evidence>
<evidence type="ECO:0000256" key="2">
    <source>
        <dbReference type="ARBA" id="ARBA00005988"/>
    </source>
</evidence>
<feature type="domain" description="Peptidase M14" evidence="10">
    <location>
        <begin position="30"/>
        <end position="349"/>
    </location>
</feature>
<dbReference type="PANTHER" id="PTHR11705">
    <property type="entry name" value="PROTEASE FAMILY M14 CARBOXYPEPTIDASE A,B"/>
    <property type="match status" value="1"/>
</dbReference>
<comment type="similarity">
    <text evidence="2 7">Belongs to the peptidase M14 family.</text>
</comment>
<evidence type="ECO:0000313" key="11">
    <source>
        <dbReference type="EMBL" id="QJD96308.1"/>
    </source>
</evidence>
<protein>
    <submittedName>
        <fullName evidence="11">Zinc carboxypeptidase</fullName>
    </submittedName>
</protein>
<dbReference type="PANTHER" id="PTHR11705:SF143">
    <property type="entry name" value="SLL0236 PROTEIN"/>
    <property type="match status" value="1"/>
</dbReference>
<dbReference type="AlphaFoldDB" id="A0A7L5E1C6"/>
<comment type="caution">
    <text evidence="7">Lacks conserved residue(s) required for the propagation of feature annotation.</text>
</comment>
<dbReference type="GO" id="GO:0008270">
    <property type="term" value="F:zinc ion binding"/>
    <property type="evidence" value="ECO:0007669"/>
    <property type="project" value="InterPro"/>
</dbReference>
<feature type="region of interest" description="Disordered" evidence="8">
    <location>
        <begin position="690"/>
        <end position="710"/>
    </location>
</feature>
<organism evidence="11 12">
    <name type="scientific">Mucilaginibacter robiniae</name>
    <dbReference type="NCBI Taxonomy" id="2728022"/>
    <lineage>
        <taxon>Bacteria</taxon>
        <taxon>Pseudomonadati</taxon>
        <taxon>Bacteroidota</taxon>
        <taxon>Sphingobacteriia</taxon>
        <taxon>Sphingobacteriales</taxon>
        <taxon>Sphingobacteriaceae</taxon>
        <taxon>Mucilaginibacter</taxon>
    </lineage>
</organism>
<feature type="chain" id="PRO_5029553155" evidence="9">
    <location>
        <begin position="20"/>
        <end position="830"/>
    </location>
</feature>
<dbReference type="Gene3D" id="3.40.630.10">
    <property type="entry name" value="Zn peptidases"/>
    <property type="match status" value="1"/>
</dbReference>
<feature type="signal peptide" evidence="9">
    <location>
        <begin position="1"/>
        <end position="19"/>
    </location>
</feature>
<evidence type="ECO:0000256" key="1">
    <source>
        <dbReference type="ARBA" id="ARBA00001947"/>
    </source>
</evidence>
<comment type="cofactor">
    <cofactor evidence="1">
        <name>Zn(2+)</name>
        <dbReference type="ChEBI" id="CHEBI:29105"/>
    </cofactor>
</comment>
<keyword evidence="6" id="KW-0482">Metalloprotease</keyword>
<dbReference type="KEGG" id="mrob:HH214_10745"/>
<dbReference type="InterPro" id="IPR029062">
    <property type="entry name" value="Class_I_gatase-like"/>
</dbReference>
<dbReference type="GO" id="GO:0004181">
    <property type="term" value="F:metallocarboxypeptidase activity"/>
    <property type="evidence" value="ECO:0007669"/>
    <property type="project" value="InterPro"/>
</dbReference>
<reference evidence="11 12" key="1">
    <citation type="submission" date="2020-04" db="EMBL/GenBank/DDBJ databases">
        <title>Genome sequencing of novel species.</title>
        <authorList>
            <person name="Heo J."/>
            <person name="Kim S.-J."/>
            <person name="Kim J.-S."/>
            <person name="Hong S.-B."/>
            <person name="Kwon S.-W."/>
        </authorList>
    </citation>
    <scope>NUCLEOTIDE SEQUENCE [LARGE SCALE GENOMIC DNA]</scope>
    <source>
        <strain evidence="11 12">F39-2</strain>
    </source>
</reference>
<keyword evidence="11" id="KW-0121">Carboxypeptidase</keyword>
<dbReference type="Proteomes" id="UP000503278">
    <property type="component" value="Chromosome"/>
</dbReference>
<keyword evidence="5" id="KW-0862">Zinc</keyword>
<evidence type="ECO:0000256" key="5">
    <source>
        <dbReference type="ARBA" id="ARBA00022833"/>
    </source>
</evidence>
<gene>
    <name evidence="11" type="ORF">HH214_10745</name>
</gene>
<dbReference type="InterPro" id="IPR000834">
    <property type="entry name" value="Peptidase_M14"/>
</dbReference>
<sequence length="830" mass="93481">MKRIYTLLFFIVFTCSAIAQTLQSPAEFLGYQLGSQFTFHHRIAEYFKYVAQTTKNVKLVSYGTTPEGRPLMVAFIGSAENMNRLEDIRQHNLYLAGLSNGPATLSNAPAIVWLSYNVHGNEPSSSEVAMQTLYDMANPANSRTQVWLKNTLVVIDPCLNPDGRERYVDFYNQARGVQPNANPSSREHMEPWPGGRVNHYYFDLNRDWAWQTQTEVQGRVGLFNRWLPEVHVDFHEQGYNAPYYFAPAAEPFHKDITPWQREFQTTIGKNNAKYFDQNGWLYFTKEEFDLLYPSYGDTYPIYNGSIGMTYEQGGIGAGLAIQTRNGDTLTLADRIAHHYSNALSTVEVTSAHAQKVLAEFKKFYDNSRTNPPGPYKTYIIKNENPDKLRALAQLLDRNRIQYEFGVNRKARGYNYFSGQTESFEVNAGDMVINAYQPKAVLMHVLMEPKTLVTDSNTYDITAWSLPYVYGLKAYGVSESIKPGSIAKTPVTVAPPPPEHAYAYVSNWQSVQDVKFLAALLSKNIRVRYASAAFTANGKSYNPGSLIITKADNSNPDFDQVVMQAAHDCSRTLVPLTTGFVDKGADLGSGVVHYLQKPRIMLMTGDGVNAEAMGEVWHYFEKEVGYPVTLVRYHDLYRVRMADFDLAIVPDGNYEDFPSERLQNWVRDGGKLIAMGDAVGQLADRKGFALKKKEDPKDSKPGSKPAELRPYENRERDAIRYNVPGAIFKLNLDNTHPLGYGYPKFYYTLRLSSDVYDYLGDDGWSVGTLKKGGYTSGFVGQKAKDKLSSGLVFGVQPLGRGSVVYLADDPLFRSFWENGKLLFGNAVFMVQ</sequence>
<dbReference type="GO" id="GO:0005615">
    <property type="term" value="C:extracellular space"/>
    <property type="evidence" value="ECO:0007669"/>
    <property type="project" value="TreeGrafter"/>
</dbReference>
<keyword evidence="9" id="KW-0732">Signal</keyword>
<keyword evidence="4" id="KW-0378">Hydrolase</keyword>